<organism evidence="1 2">
    <name type="scientific">Peribacillus saganii</name>
    <dbReference type="NCBI Taxonomy" id="2303992"/>
    <lineage>
        <taxon>Bacteria</taxon>
        <taxon>Bacillati</taxon>
        <taxon>Bacillota</taxon>
        <taxon>Bacilli</taxon>
        <taxon>Bacillales</taxon>
        <taxon>Bacillaceae</taxon>
        <taxon>Peribacillus</taxon>
    </lineage>
</organism>
<keyword evidence="2" id="KW-1185">Reference proteome</keyword>
<reference evidence="1 2" key="1">
    <citation type="submission" date="2018-08" db="EMBL/GenBank/DDBJ databases">
        <title>Bacillus chawlae sp. nov., Bacillus glennii sp. nov., and Bacillus saganii sp. nov. Isolated from the Vehicle Assembly Building at Kennedy Space Center where the Viking Spacecraft were Assembled.</title>
        <authorList>
            <person name="Seuylemezian A."/>
            <person name="Vaishampayan P."/>
        </authorList>
    </citation>
    <scope>NUCLEOTIDE SEQUENCE [LARGE SCALE GENOMIC DNA]</scope>
    <source>
        <strain evidence="1 2">V47-23a</strain>
    </source>
</reference>
<sequence length="215" mass="26062">MDFREAVKEFQVSYDDTIINRIISQLSLNFVPYELTEPEQMIAYMVKSQIRPYLEKAKKIRKGTKNRWYRFLELIYGDNYSEHGYIGLNRMYNLNLSRENKYLLPERVREMLHEDLLADLDEEIGFWNTLHEKEDKLREKLFQEALHCWAIPALEYAIYRVDSDLPEQQMVSHINLAFLTKYIELRTKSKRLSRKKVDGHWIYFKEKDDPKDIRK</sequence>
<dbReference type="EMBL" id="QVTE01000052">
    <property type="protein sequence ID" value="RFU66190.1"/>
    <property type="molecule type" value="Genomic_DNA"/>
</dbReference>
<evidence type="ECO:0000313" key="2">
    <source>
        <dbReference type="Proteomes" id="UP000264541"/>
    </source>
</evidence>
<proteinExistence type="predicted"/>
<dbReference type="RefSeq" id="WP_117328077.1">
    <property type="nucleotide sequence ID" value="NZ_QVTE01000052.1"/>
</dbReference>
<dbReference type="OrthoDB" id="9822252at2"/>
<dbReference type="Proteomes" id="UP000264541">
    <property type="component" value="Unassembled WGS sequence"/>
</dbReference>
<comment type="caution">
    <text evidence="1">The sequence shown here is derived from an EMBL/GenBank/DDBJ whole genome shotgun (WGS) entry which is preliminary data.</text>
</comment>
<evidence type="ECO:0000313" key="1">
    <source>
        <dbReference type="EMBL" id="RFU66190.1"/>
    </source>
</evidence>
<name>A0A372LJM5_9BACI</name>
<dbReference type="AlphaFoldDB" id="A0A372LJM5"/>
<gene>
    <name evidence="1" type="ORF">D0469_17800</name>
</gene>
<accession>A0A372LJM5</accession>
<protein>
    <submittedName>
        <fullName evidence="1">Uncharacterized protein</fullName>
    </submittedName>
</protein>